<comment type="caution">
    <text evidence="3">The sequence shown here is derived from an EMBL/GenBank/DDBJ whole genome shotgun (WGS) entry which is preliminary data.</text>
</comment>
<evidence type="ECO:0000256" key="1">
    <source>
        <dbReference type="SAM" id="Coils"/>
    </source>
</evidence>
<gene>
    <name evidence="3" type="ORF">QVD17_24359</name>
</gene>
<organism evidence="3 4">
    <name type="scientific">Tagetes erecta</name>
    <name type="common">African marigold</name>
    <dbReference type="NCBI Taxonomy" id="13708"/>
    <lineage>
        <taxon>Eukaryota</taxon>
        <taxon>Viridiplantae</taxon>
        <taxon>Streptophyta</taxon>
        <taxon>Embryophyta</taxon>
        <taxon>Tracheophyta</taxon>
        <taxon>Spermatophyta</taxon>
        <taxon>Magnoliopsida</taxon>
        <taxon>eudicotyledons</taxon>
        <taxon>Gunneridae</taxon>
        <taxon>Pentapetalae</taxon>
        <taxon>asterids</taxon>
        <taxon>campanulids</taxon>
        <taxon>Asterales</taxon>
        <taxon>Asteraceae</taxon>
        <taxon>Asteroideae</taxon>
        <taxon>Heliantheae alliance</taxon>
        <taxon>Tageteae</taxon>
        <taxon>Tagetes</taxon>
    </lineage>
</organism>
<proteinExistence type="predicted"/>
<evidence type="ECO:0000313" key="4">
    <source>
        <dbReference type="Proteomes" id="UP001229421"/>
    </source>
</evidence>
<evidence type="ECO:0000313" key="3">
    <source>
        <dbReference type="EMBL" id="KAK1421757.1"/>
    </source>
</evidence>
<keyword evidence="1" id="KW-0175">Coiled coil</keyword>
<evidence type="ECO:0000256" key="2">
    <source>
        <dbReference type="SAM" id="MobiDB-lite"/>
    </source>
</evidence>
<protein>
    <submittedName>
        <fullName evidence="3">Uncharacterized protein</fullName>
    </submittedName>
</protein>
<feature type="coiled-coil region" evidence="1">
    <location>
        <begin position="4"/>
        <end position="31"/>
    </location>
</feature>
<dbReference type="EMBL" id="JAUHHV010000006">
    <property type="protein sequence ID" value="KAK1421757.1"/>
    <property type="molecule type" value="Genomic_DNA"/>
</dbReference>
<feature type="compositionally biased region" description="Basic and acidic residues" evidence="2">
    <location>
        <begin position="40"/>
        <end position="56"/>
    </location>
</feature>
<dbReference type="AlphaFoldDB" id="A0AAD8NUT7"/>
<feature type="region of interest" description="Disordered" evidence="2">
    <location>
        <begin position="40"/>
        <end position="60"/>
    </location>
</feature>
<keyword evidence="4" id="KW-1185">Reference proteome</keyword>
<dbReference type="Proteomes" id="UP001229421">
    <property type="component" value="Unassembled WGS sequence"/>
</dbReference>
<sequence length="183" mass="20895">MKVLQELDSEYEKLKDDYKELYAECNTLNAEKKMLEKWLEEAEPKRSGPPSDKDFSDEVVEVTEPSKEIKVYYTRSRGSKALGEKVEIPIHIPDDAADIVFHDKAEGKRKLDEVPEMVEEDEPVKKARIEETVQLEPVQAETAPTTEVIDVLDEVDFTDSEPEANIGEDIPGEDFTNCTYKQI</sequence>
<accession>A0AAD8NUT7</accession>
<reference evidence="3" key="1">
    <citation type="journal article" date="2023" name="bioRxiv">
        <title>Improved chromosome-level genome assembly for marigold (Tagetes erecta).</title>
        <authorList>
            <person name="Jiang F."/>
            <person name="Yuan L."/>
            <person name="Wang S."/>
            <person name="Wang H."/>
            <person name="Xu D."/>
            <person name="Wang A."/>
            <person name="Fan W."/>
        </authorList>
    </citation>
    <scope>NUCLEOTIDE SEQUENCE</scope>
    <source>
        <strain evidence="3">WSJ</strain>
        <tissue evidence="3">Leaf</tissue>
    </source>
</reference>
<name>A0AAD8NUT7_TARER</name>